<dbReference type="EMBL" id="CM000880">
    <property type="protein sequence ID" value="KQK22657.1"/>
    <property type="molecule type" value="Genomic_DNA"/>
</dbReference>
<dbReference type="InterPro" id="IPR058240">
    <property type="entry name" value="rSAM_sf"/>
</dbReference>
<sequence length="271" mass="30694">MLNRSCLETKKQTKDLTIHSCTTCFPQESDPVLRLAIGVEEEAGVLRDPFGSYNDLAWGTNPGRCEAAAADPGRREAERRRRAPDWGRRRRIRESWIDQLKRLGHYVDKVKFILIGGTFMSLPADYRDYFIRNLHDALSGNTSANFEQAVCYSEHSAVKCIGLTIESRPDYCLGPHLRQMLSYGCTRVEICVQIQITYEDVARDTNRGHTVAAVADCFSLAKDAGFRDMESFRDVFGNPAFRADGLRIYPSLVIRGIGLYELWKTGRKLST</sequence>
<dbReference type="HOGENOM" id="CLU_1027973_0_0_1"/>
<dbReference type="GO" id="GO:0046872">
    <property type="term" value="F:metal ion binding"/>
    <property type="evidence" value="ECO:0007669"/>
    <property type="project" value="UniProtKB-KW"/>
</dbReference>
<dbReference type="Gramene" id="KQK22657">
    <property type="protein sequence ID" value="KQK22657"/>
    <property type="gene ID" value="BRADI_1g68630v3"/>
</dbReference>
<dbReference type="EnsemblPlants" id="KQK22657">
    <property type="protein sequence ID" value="KQK22657"/>
    <property type="gene ID" value="BRADI_1g68630v3"/>
</dbReference>
<dbReference type="SUPFAM" id="SSF102114">
    <property type="entry name" value="Radical SAM enzymes"/>
    <property type="match status" value="1"/>
</dbReference>
<organism evidence="7">
    <name type="scientific">Brachypodium distachyon</name>
    <name type="common">Purple false brome</name>
    <name type="synonym">Trachynia distachya</name>
    <dbReference type="NCBI Taxonomy" id="15368"/>
    <lineage>
        <taxon>Eukaryota</taxon>
        <taxon>Viridiplantae</taxon>
        <taxon>Streptophyta</taxon>
        <taxon>Embryophyta</taxon>
        <taxon>Tracheophyta</taxon>
        <taxon>Spermatophyta</taxon>
        <taxon>Magnoliopsida</taxon>
        <taxon>Liliopsida</taxon>
        <taxon>Poales</taxon>
        <taxon>Poaceae</taxon>
        <taxon>BOP clade</taxon>
        <taxon>Pooideae</taxon>
        <taxon>Stipodae</taxon>
        <taxon>Brachypodieae</taxon>
        <taxon>Brachypodium</taxon>
    </lineage>
</organism>
<dbReference type="InParanoid" id="I1H7M1"/>
<accession>I1H7M1</accession>
<name>I1H7M1_BRADI</name>
<evidence type="ECO:0000256" key="4">
    <source>
        <dbReference type="ARBA" id="ARBA00023004"/>
    </source>
</evidence>
<dbReference type="OrthoDB" id="10265243at2759"/>
<dbReference type="InterPro" id="IPR039661">
    <property type="entry name" value="ELP3"/>
</dbReference>
<keyword evidence="3" id="KW-0479">Metal-binding</keyword>
<dbReference type="STRING" id="15368.I1H7M1"/>
<keyword evidence="8" id="KW-1185">Reference proteome</keyword>
<evidence type="ECO:0000313" key="7">
    <source>
        <dbReference type="EnsemblPlants" id="KQK22657"/>
    </source>
</evidence>
<dbReference type="SMR" id="I1H7M1"/>
<evidence type="ECO:0000256" key="2">
    <source>
        <dbReference type="ARBA" id="ARBA00022691"/>
    </source>
</evidence>
<dbReference type="PANTHER" id="PTHR11135:SF0">
    <property type="entry name" value="ELONGATOR COMPLEX PROTEIN 3"/>
    <property type="match status" value="1"/>
</dbReference>
<dbReference type="GO" id="GO:0051539">
    <property type="term" value="F:4 iron, 4 sulfur cluster binding"/>
    <property type="evidence" value="ECO:0007669"/>
    <property type="project" value="UniProtKB-KW"/>
</dbReference>
<reference evidence="6 7" key="1">
    <citation type="journal article" date="2010" name="Nature">
        <title>Genome sequencing and analysis of the model grass Brachypodium distachyon.</title>
        <authorList>
            <consortium name="International Brachypodium Initiative"/>
        </authorList>
    </citation>
    <scope>NUCLEOTIDE SEQUENCE [LARGE SCALE GENOMIC DNA]</scope>
    <source>
        <strain evidence="6 7">Bd21</strain>
    </source>
</reference>
<dbReference type="PANTHER" id="PTHR11135">
    <property type="entry name" value="HISTONE ACETYLTRANSFERASE-RELATED"/>
    <property type="match status" value="1"/>
</dbReference>
<reference evidence="7" key="3">
    <citation type="submission" date="2018-08" db="UniProtKB">
        <authorList>
            <consortium name="EnsemblPlants"/>
        </authorList>
    </citation>
    <scope>IDENTIFICATION</scope>
    <source>
        <strain evidence="7">cv. Bd21</strain>
    </source>
</reference>
<evidence type="ECO:0000313" key="8">
    <source>
        <dbReference type="Proteomes" id="UP000008810"/>
    </source>
</evidence>
<protein>
    <submittedName>
        <fullName evidence="6 7">Uncharacterized protein</fullName>
    </submittedName>
</protein>
<dbReference type="eggNOG" id="KOG2535">
    <property type="taxonomic scope" value="Eukaryota"/>
</dbReference>
<evidence type="ECO:0000313" key="6">
    <source>
        <dbReference type="EMBL" id="KQK22657.1"/>
    </source>
</evidence>
<reference evidence="6" key="2">
    <citation type="submission" date="2017-06" db="EMBL/GenBank/DDBJ databases">
        <title>WGS assembly of Brachypodium distachyon.</title>
        <authorList>
            <consortium name="The International Brachypodium Initiative"/>
            <person name="Lucas S."/>
            <person name="Harmon-Smith M."/>
            <person name="Lail K."/>
            <person name="Tice H."/>
            <person name="Grimwood J."/>
            <person name="Bruce D."/>
            <person name="Barry K."/>
            <person name="Shu S."/>
            <person name="Lindquist E."/>
            <person name="Wang M."/>
            <person name="Pitluck S."/>
            <person name="Vogel J.P."/>
            <person name="Garvin D.F."/>
            <person name="Mockler T.C."/>
            <person name="Schmutz J."/>
            <person name="Rokhsar D."/>
            <person name="Bevan M.W."/>
        </authorList>
    </citation>
    <scope>NUCLEOTIDE SEQUENCE</scope>
    <source>
        <strain evidence="6">Bd21</strain>
    </source>
</reference>
<keyword evidence="5" id="KW-0411">Iron-sulfur</keyword>
<evidence type="ECO:0000256" key="5">
    <source>
        <dbReference type="ARBA" id="ARBA00023014"/>
    </source>
</evidence>
<keyword evidence="1" id="KW-0004">4Fe-4S</keyword>
<evidence type="ECO:0000256" key="3">
    <source>
        <dbReference type="ARBA" id="ARBA00022723"/>
    </source>
</evidence>
<keyword evidence="2" id="KW-0949">S-adenosyl-L-methionine</keyword>
<evidence type="ECO:0000256" key="1">
    <source>
        <dbReference type="ARBA" id="ARBA00022485"/>
    </source>
</evidence>
<dbReference type="AlphaFoldDB" id="I1H7M1"/>
<gene>
    <name evidence="6" type="ORF">BRADI_1g68630v3</name>
</gene>
<proteinExistence type="predicted"/>
<dbReference type="Proteomes" id="UP000008810">
    <property type="component" value="Chromosome 1"/>
</dbReference>
<keyword evidence="4" id="KW-0408">Iron</keyword>